<dbReference type="PANTHER" id="PTHR38797">
    <property type="entry name" value="NUCLEAR PORE COMPLEX PROTEIN NUP85-RELATED"/>
    <property type="match status" value="1"/>
</dbReference>
<proteinExistence type="predicted"/>
<reference evidence="1 2" key="1">
    <citation type="journal article" date="2025" name="Microbiol. Resour. Announc.">
        <title>Draft genome sequences for Neonectria magnoliae and Neonectria punicea, canker pathogens of Liriodendron tulipifera and Acer saccharum in West Virginia.</title>
        <authorList>
            <person name="Petronek H.M."/>
            <person name="Kasson M.T."/>
            <person name="Metheny A.M."/>
            <person name="Stauder C.M."/>
            <person name="Lovett B."/>
            <person name="Lynch S.C."/>
            <person name="Garnas J.R."/>
            <person name="Kasson L.R."/>
            <person name="Stajich J.E."/>
        </authorList>
    </citation>
    <scope>NUCLEOTIDE SEQUENCE [LARGE SCALE GENOMIC DNA]</scope>
    <source>
        <strain evidence="1 2">NRRL 64653</strain>
    </source>
</reference>
<evidence type="ECO:0000313" key="2">
    <source>
        <dbReference type="Proteomes" id="UP001498476"/>
    </source>
</evidence>
<keyword evidence="2" id="KW-1185">Reference proteome</keyword>
<dbReference type="EMBL" id="JAZAVJ010000004">
    <property type="protein sequence ID" value="KAK7424483.1"/>
    <property type="molecule type" value="Genomic_DNA"/>
</dbReference>
<gene>
    <name evidence="1" type="ORF">QQX98_000448</name>
</gene>
<dbReference type="InterPro" id="IPR022085">
    <property type="entry name" value="OpdG"/>
</dbReference>
<comment type="caution">
    <text evidence="1">The sequence shown here is derived from an EMBL/GenBank/DDBJ whole genome shotgun (WGS) entry which is preliminary data.</text>
</comment>
<dbReference type="Proteomes" id="UP001498476">
    <property type="component" value="Unassembled WGS sequence"/>
</dbReference>
<dbReference type="InterPro" id="IPR053204">
    <property type="entry name" value="Oxopyrrolidines_Biosynth-assoc"/>
</dbReference>
<sequence length="253" mass="27977">MADPTAAAFVAHDAISVQEAAQKLAAPARDAFEKDGDLDKVEQELNRLWSAVLDAAEQTSHDQQAKLVDIVRAIQQMPQPVHAGKKFEIWDQEQRWDLLPLFGAQARERLDTAQEKSGAALVNVHAFFARLTAAGINDLSLFAIWVFREALEDPDKDQIAKTTSPELLQSASVWLIYAAEALSKKSKDAKQFDGKMAKPGSSLSAFKDAPGWMGFCQERWETWIQRLTPLKEAEVATEAKSLISQALDNACKV</sequence>
<evidence type="ECO:0000313" key="1">
    <source>
        <dbReference type="EMBL" id="KAK7424483.1"/>
    </source>
</evidence>
<dbReference type="Pfam" id="PF12311">
    <property type="entry name" value="DUF3632"/>
    <property type="match status" value="1"/>
</dbReference>
<dbReference type="PANTHER" id="PTHR38797:SF4">
    <property type="entry name" value="NUCLEAR PORE COMPLEX PROTEIN NUP85"/>
    <property type="match status" value="1"/>
</dbReference>
<organism evidence="1 2">
    <name type="scientific">Neonectria punicea</name>
    <dbReference type="NCBI Taxonomy" id="979145"/>
    <lineage>
        <taxon>Eukaryota</taxon>
        <taxon>Fungi</taxon>
        <taxon>Dikarya</taxon>
        <taxon>Ascomycota</taxon>
        <taxon>Pezizomycotina</taxon>
        <taxon>Sordariomycetes</taxon>
        <taxon>Hypocreomycetidae</taxon>
        <taxon>Hypocreales</taxon>
        <taxon>Nectriaceae</taxon>
        <taxon>Neonectria</taxon>
    </lineage>
</organism>
<accession>A0ABR1HTC4</accession>
<protein>
    <submittedName>
        <fullName evidence="1">Uncharacterized protein</fullName>
    </submittedName>
</protein>
<name>A0ABR1HTC4_9HYPO</name>